<feature type="transmembrane region" description="Helical" evidence="7">
    <location>
        <begin position="134"/>
        <end position="154"/>
    </location>
</feature>
<evidence type="ECO:0000256" key="4">
    <source>
        <dbReference type="ARBA" id="ARBA00022692"/>
    </source>
</evidence>
<comment type="similarity">
    <text evidence="7">Belongs to the binding-protein-dependent transport system permease family.</text>
</comment>
<feature type="transmembrane region" description="Helical" evidence="7">
    <location>
        <begin position="189"/>
        <end position="205"/>
    </location>
</feature>
<accession>A0A1X9LLK7</accession>
<evidence type="ECO:0000313" key="10">
    <source>
        <dbReference type="Proteomes" id="UP000192775"/>
    </source>
</evidence>
<dbReference type="PROSITE" id="PS50928">
    <property type="entry name" value="ABC_TM1"/>
    <property type="match status" value="1"/>
</dbReference>
<keyword evidence="2 7" id="KW-0813">Transport</keyword>
<reference evidence="9 10" key="1">
    <citation type="submission" date="2017-04" db="EMBL/GenBank/DDBJ databases">
        <authorList>
            <person name="Afonso C.L."/>
            <person name="Miller P.J."/>
            <person name="Scott M.A."/>
            <person name="Spackman E."/>
            <person name="Goraichik I."/>
            <person name="Dimitrov K.M."/>
            <person name="Suarez D.L."/>
            <person name="Swayne D.E."/>
        </authorList>
    </citation>
    <scope>NUCLEOTIDE SEQUENCE [LARGE SCALE GENOMIC DNA]</scope>
    <source>
        <strain evidence="10">XA(T)</strain>
    </source>
</reference>
<evidence type="ECO:0000256" key="5">
    <source>
        <dbReference type="ARBA" id="ARBA00022989"/>
    </source>
</evidence>
<dbReference type="Pfam" id="PF12911">
    <property type="entry name" value="OppC_N"/>
    <property type="match status" value="1"/>
</dbReference>
<protein>
    <submittedName>
        <fullName evidence="9">ABC transporter permease</fullName>
    </submittedName>
</protein>
<evidence type="ECO:0000256" key="7">
    <source>
        <dbReference type="RuleBase" id="RU363032"/>
    </source>
</evidence>
<feature type="transmembrane region" description="Helical" evidence="7">
    <location>
        <begin position="30"/>
        <end position="51"/>
    </location>
</feature>
<feature type="region of interest" description="Disordered" evidence="8">
    <location>
        <begin position="1"/>
        <end position="24"/>
    </location>
</feature>
<dbReference type="GO" id="GO:0005886">
    <property type="term" value="C:plasma membrane"/>
    <property type="evidence" value="ECO:0007669"/>
    <property type="project" value="UniProtKB-SubCell"/>
</dbReference>
<dbReference type="PANTHER" id="PTHR43386">
    <property type="entry name" value="OLIGOPEPTIDE TRANSPORT SYSTEM PERMEASE PROTEIN APPC"/>
    <property type="match status" value="1"/>
</dbReference>
<proteinExistence type="inferred from homology"/>
<dbReference type="CDD" id="cd06261">
    <property type="entry name" value="TM_PBP2"/>
    <property type="match status" value="1"/>
</dbReference>
<dbReference type="PANTHER" id="PTHR43386:SF1">
    <property type="entry name" value="D,D-DIPEPTIDE TRANSPORT SYSTEM PERMEASE PROTEIN DDPC-RELATED"/>
    <property type="match status" value="1"/>
</dbReference>
<feature type="transmembrane region" description="Helical" evidence="7">
    <location>
        <begin position="99"/>
        <end position="122"/>
    </location>
</feature>
<feature type="transmembrane region" description="Helical" evidence="7">
    <location>
        <begin position="217"/>
        <end position="237"/>
    </location>
</feature>
<dbReference type="Gene3D" id="1.10.3720.10">
    <property type="entry name" value="MetI-like"/>
    <property type="match status" value="1"/>
</dbReference>
<dbReference type="STRING" id="1619308.B5808_08120"/>
<feature type="transmembrane region" description="Helical" evidence="7">
    <location>
        <begin position="258"/>
        <end position="284"/>
    </location>
</feature>
<keyword evidence="3" id="KW-1003">Cell membrane</keyword>
<keyword evidence="5 7" id="KW-1133">Transmembrane helix</keyword>
<dbReference type="InterPro" id="IPR050366">
    <property type="entry name" value="BP-dependent_transpt_permease"/>
</dbReference>
<evidence type="ECO:0000256" key="6">
    <source>
        <dbReference type="ARBA" id="ARBA00023136"/>
    </source>
</evidence>
<evidence type="ECO:0000256" key="1">
    <source>
        <dbReference type="ARBA" id="ARBA00004651"/>
    </source>
</evidence>
<name>A0A1X9LLK7_9MICO</name>
<keyword evidence="6 7" id="KW-0472">Membrane</keyword>
<dbReference type="InterPro" id="IPR000515">
    <property type="entry name" value="MetI-like"/>
</dbReference>
<evidence type="ECO:0000256" key="8">
    <source>
        <dbReference type="SAM" id="MobiDB-lite"/>
    </source>
</evidence>
<evidence type="ECO:0000256" key="3">
    <source>
        <dbReference type="ARBA" id="ARBA00022475"/>
    </source>
</evidence>
<keyword evidence="10" id="KW-1185">Reference proteome</keyword>
<sequence>MAVLPTSTGDALTSLRGPARRRRRRNRGRVNAQVVIALAIIAVLVLVALLAPVLAPYDPENGDAALKYLPFGAPGHPFGTDEQGRDILSRLIWGGRTSLLVAILAVAASTLAGSVLALIAGFSGDRVSGIIMRTIDVMFAFPVIIAALAFAIILGPGIGVVVLAIAFLATPYVTRVIFAEVKRHRGREYVEAAVSLGAGFWSILFREVLPNVAGQIVVYATGLVGGMVVFSSSLSALGIGVQPPAADWGRMISEGAKVIISGNVVPALLPGLAVLVVALAFNWLGDGLNDLFDPHKRRSRS</sequence>
<dbReference type="Proteomes" id="UP000192775">
    <property type="component" value="Chromosome"/>
</dbReference>
<feature type="compositionally biased region" description="Polar residues" evidence="8">
    <location>
        <begin position="1"/>
        <end position="11"/>
    </location>
</feature>
<dbReference type="SUPFAM" id="SSF161098">
    <property type="entry name" value="MetI-like"/>
    <property type="match status" value="1"/>
</dbReference>
<dbReference type="RefSeq" id="WP_085019316.1">
    <property type="nucleotide sequence ID" value="NZ_BMHD01000001.1"/>
</dbReference>
<dbReference type="InterPro" id="IPR025966">
    <property type="entry name" value="OppC_N"/>
</dbReference>
<gene>
    <name evidence="9" type="ORF">B5808_08120</name>
</gene>
<dbReference type="KEGG" id="cphy:B5808_08120"/>
<dbReference type="InterPro" id="IPR035906">
    <property type="entry name" value="MetI-like_sf"/>
</dbReference>
<evidence type="ECO:0000256" key="2">
    <source>
        <dbReference type="ARBA" id="ARBA00022448"/>
    </source>
</evidence>
<evidence type="ECO:0000313" key="9">
    <source>
        <dbReference type="EMBL" id="ARJ05178.1"/>
    </source>
</evidence>
<dbReference type="Pfam" id="PF00528">
    <property type="entry name" value="BPD_transp_1"/>
    <property type="match status" value="1"/>
</dbReference>
<dbReference type="GO" id="GO:0055085">
    <property type="term" value="P:transmembrane transport"/>
    <property type="evidence" value="ECO:0007669"/>
    <property type="project" value="InterPro"/>
</dbReference>
<comment type="subcellular location">
    <subcellularLocation>
        <location evidence="1 7">Cell membrane</location>
        <topology evidence="1 7">Multi-pass membrane protein</topology>
    </subcellularLocation>
</comment>
<dbReference type="AlphaFoldDB" id="A0A1X9LLK7"/>
<dbReference type="EMBL" id="CP020715">
    <property type="protein sequence ID" value="ARJ05178.1"/>
    <property type="molecule type" value="Genomic_DNA"/>
</dbReference>
<keyword evidence="4 7" id="KW-0812">Transmembrane</keyword>
<organism evidence="9 10">
    <name type="scientific">Cnuibacter physcomitrellae</name>
    <dbReference type="NCBI Taxonomy" id="1619308"/>
    <lineage>
        <taxon>Bacteria</taxon>
        <taxon>Bacillati</taxon>
        <taxon>Actinomycetota</taxon>
        <taxon>Actinomycetes</taxon>
        <taxon>Micrococcales</taxon>
        <taxon>Microbacteriaceae</taxon>
        <taxon>Cnuibacter</taxon>
    </lineage>
</organism>
<feature type="transmembrane region" description="Helical" evidence="7">
    <location>
        <begin position="160"/>
        <end position="177"/>
    </location>
</feature>